<dbReference type="PANTHER" id="PTHR41259">
    <property type="entry name" value="DOUBLE-STRAND BREAK REPAIR RAD50 ATPASE, PUTATIVE-RELATED"/>
    <property type="match status" value="1"/>
</dbReference>
<gene>
    <name evidence="3" type="ORF">HMPREF9498_01845</name>
</gene>
<evidence type="ECO:0000259" key="2">
    <source>
        <dbReference type="Pfam" id="PF13514"/>
    </source>
</evidence>
<dbReference type="AlphaFoldDB" id="A0A125W4U2"/>
<name>A0A125W4U2_ENTFL</name>
<feature type="coiled-coil region" evidence="1">
    <location>
        <begin position="182"/>
        <end position="240"/>
    </location>
</feature>
<feature type="coiled-coil region" evidence="1">
    <location>
        <begin position="706"/>
        <end position="749"/>
    </location>
</feature>
<dbReference type="InterPro" id="IPR027417">
    <property type="entry name" value="P-loop_NTPase"/>
</dbReference>
<evidence type="ECO:0000256" key="1">
    <source>
        <dbReference type="SAM" id="Coils"/>
    </source>
</evidence>
<dbReference type="HOGENOM" id="CLU_006135_1_0_9"/>
<comment type="caution">
    <text evidence="3">The sequence shown here is derived from an EMBL/GenBank/DDBJ whole genome shotgun (WGS) entry which is preliminary data.</text>
</comment>
<keyword evidence="1" id="KW-0175">Coiled coil</keyword>
<feature type="coiled-coil region" evidence="1">
    <location>
        <begin position="383"/>
        <end position="410"/>
    </location>
</feature>
<evidence type="ECO:0000313" key="3">
    <source>
        <dbReference type="EMBL" id="EFM82430.1"/>
    </source>
</evidence>
<accession>A0A125W4U2</accession>
<protein>
    <recommendedName>
        <fullName evidence="2">YhaN AAA domain-containing protein</fullName>
    </recommendedName>
</protein>
<organism evidence="3 4">
    <name type="scientific">Enterococcus faecalis TX4248</name>
    <dbReference type="NCBI Taxonomy" id="749495"/>
    <lineage>
        <taxon>Bacteria</taxon>
        <taxon>Bacillati</taxon>
        <taxon>Bacillota</taxon>
        <taxon>Bacilli</taxon>
        <taxon>Lactobacillales</taxon>
        <taxon>Enterococcaceae</taxon>
        <taxon>Enterococcus</taxon>
    </lineage>
</organism>
<proteinExistence type="predicted"/>
<reference evidence="3 4" key="1">
    <citation type="submission" date="2010-07" db="EMBL/GenBank/DDBJ databases">
        <authorList>
            <person name="Sid Ahmed O."/>
        </authorList>
    </citation>
    <scope>NUCLEOTIDE SEQUENCE [LARGE SCALE GENOMIC DNA]</scope>
    <source>
        <strain evidence="3 4">TX4248</strain>
    </source>
</reference>
<sequence>MKLLAVEIVGFGKWQQQKITFESGNQLLYGANEVGKSTLYQFIQAMLFGFPTKGKRKRDYAPKNGGSYGGRLWLAHPVFGEVQVERFKEKNKGQAIIYYQQQMGDEKTLQQMLHPLTKKLFQEVFTFQQEQLITSDKLTEEELQTSLLAIGVSGSQQLLTYRNTYFKEAQKIFKGKGQQPLLNQKLAAYQELKEQIQEKEAQQQTFQQLEETIRETEQQQVTLQQQLKETQQDLLQVAEQQRHFPLYEEWQSLPEETENVVLVKEDQVQLEETFQEYMYLDKERQRLTKELSLQSEALDVPEGYAFYLEQEALIQQLLNQRYDMQQLMTESEWMTQTFEQNRQEMVLLENEWSWSPERPPQLFYDNETVQKWRQQQVAYTQALQKGQEQKAFLTSQIENLEDQLTDFEKAHAAFFGEATRAQKAQKTSQPLWLLLGSILALLGFFLPSPLKWGLVLVGVSFIAKEVLSYATRKEVSSDEVKEEWQTKLSQLDYLNEQFQQALNQEREAQLQVEQLEQAVAEQAQVHQLGKMQQIDTLMNQRELITRYLLLVQTNEELMSQLKENQQKRQVFEEQIFPLMTHLPLQGKSLSEKLHFLEGFAEEMEKVRFAQEYQADGYLKQQLRELKTKQQEALTRIQPLLIRYRILSIADVPSRIQQLTTQQAQVGRGQELATQLGNLFPEAVTEAALKDRSLQLAQQQALEESQLNKIQEQYQALIYEKQQLMTDGTLDELYQRQAILKAEIKELAQRWSGYQLAGQLLMDLLTELSEQQLPSLLQYASSYFALLTNQRYQSIQVAEGQLVAVTKEQEMFYLHELSTGTKDQLMMAVRFAFLAVQGEQLICPIIIDDGWLHYDHQRKAQLAELFTKFGQKQQVICFSSDQEMVSYYQDLQQRVIALEGGSVK</sequence>
<dbReference type="Pfam" id="PF13514">
    <property type="entry name" value="AAA_27"/>
    <property type="match status" value="1"/>
</dbReference>
<dbReference type="SUPFAM" id="SSF52540">
    <property type="entry name" value="P-loop containing nucleoside triphosphate hydrolases"/>
    <property type="match status" value="1"/>
</dbReference>
<dbReference type="RefSeq" id="WP_002364820.1">
    <property type="nucleotide sequence ID" value="NZ_GL454461.1"/>
</dbReference>
<feature type="coiled-coil region" evidence="1">
    <location>
        <begin position="491"/>
        <end position="525"/>
    </location>
</feature>
<dbReference type="Gene3D" id="3.40.50.300">
    <property type="entry name" value="P-loop containing nucleotide triphosphate hydrolases"/>
    <property type="match status" value="2"/>
</dbReference>
<dbReference type="Proteomes" id="UP000004846">
    <property type="component" value="Unassembled WGS sequence"/>
</dbReference>
<dbReference type="PANTHER" id="PTHR41259:SF1">
    <property type="entry name" value="DOUBLE-STRAND BREAK REPAIR RAD50 ATPASE, PUTATIVE-RELATED"/>
    <property type="match status" value="1"/>
</dbReference>
<dbReference type="EMBL" id="AEBR01000063">
    <property type="protein sequence ID" value="EFM82430.1"/>
    <property type="molecule type" value="Genomic_DNA"/>
</dbReference>
<dbReference type="InterPro" id="IPR038734">
    <property type="entry name" value="YhaN_AAA"/>
</dbReference>
<evidence type="ECO:0000313" key="4">
    <source>
        <dbReference type="Proteomes" id="UP000004846"/>
    </source>
</evidence>
<feature type="domain" description="YhaN AAA" evidence="2">
    <location>
        <begin position="1"/>
        <end position="205"/>
    </location>
</feature>